<organism evidence="2">
    <name type="scientific">Heligmosomoides polygyrus</name>
    <name type="common">Parasitic roundworm</name>
    <dbReference type="NCBI Taxonomy" id="6339"/>
    <lineage>
        <taxon>Eukaryota</taxon>
        <taxon>Metazoa</taxon>
        <taxon>Ecdysozoa</taxon>
        <taxon>Nematoda</taxon>
        <taxon>Chromadorea</taxon>
        <taxon>Rhabditida</taxon>
        <taxon>Rhabditina</taxon>
        <taxon>Rhabditomorpha</taxon>
        <taxon>Strongyloidea</taxon>
        <taxon>Heligmosomidae</taxon>
        <taxon>Heligmosomoides</taxon>
    </lineage>
</organism>
<dbReference type="AlphaFoldDB" id="A0A3P7ZV03"/>
<evidence type="ECO:0000256" key="1">
    <source>
        <dbReference type="SAM" id="Coils"/>
    </source>
</evidence>
<reference evidence="4" key="2">
    <citation type="submission" date="2019-09" db="UniProtKB">
        <authorList>
            <consortium name="WormBaseParasite"/>
        </authorList>
    </citation>
    <scope>IDENTIFICATION</scope>
</reference>
<dbReference type="WBParaSite" id="HPBE_0000975901-mRNA-1">
    <property type="protein sequence ID" value="HPBE_0000975901-mRNA-1"/>
    <property type="gene ID" value="HPBE_0000975901"/>
</dbReference>
<proteinExistence type="predicted"/>
<gene>
    <name evidence="2" type="ORF">HPBE_LOCUS9760</name>
</gene>
<keyword evidence="1" id="KW-0175">Coiled coil</keyword>
<evidence type="ECO:0000313" key="4">
    <source>
        <dbReference type="WBParaSite" id="HPBE_0000975901-mRNA-1"/>
    </source>
</evidence>
<feature type="coiled-coil region" evidence="1">
    <location>
        <begin position="56"/>
        <end position="90"/>
    </location>
</feature>
<accession>A0A3P7ZV03</accession>
<sequence length="211" mass="23611">MILGPAIGRLWRVGSARQPGAHQDSLPLLQPRAVERLLPPAVNHTTYNVRRHGREIDRIIKEDEQEKSRMAKLQQELAQLREQVQAMAQQNTLQVKLETTAIPAHVLKLTQLPEQVADALRESETSAPEGAIQEWEKLLEPGCEAVLSVLPLLSETALKVERKVADANKKHHEELSAVFAQAIHDDMSMRALSKLLDVESTRVVDTVKKPN</sequence>
<reference evidence="2 3" key="1">
    <citation type="submission" date="2018-11" db="EMBL/GenBank/DDBJ databases">
        <authorList>
            <consortium name="Pathogen Informatics"/>
        </authorList>
    </citation>
    <scope>NUCLEOTIDE SEQUENCE [LARGE SCALE GENOMIC DNA]</scope>
</reference>
<protein>
    <submittedName>
        <fullName evidence="4">MICOS complex subunit MIC60</fullName>
    </submittedName>
</protein>
<evidence type="ECO:0000313" key="3">
    <source>
        <dbReference type="Proteomes" id="UP000050761"/>
    </source>
</evidence>
<name>A0A3P7ZV03_HELPZ</name>
<evidence type="ECO:0000313" key="2">
    <source>
        <dbReference type="EMBL" id="VDO82133.1"/>
    </source>
</evidence>
<dbReference type="Proteomes" id="UP000050761">
    <property type="component" value="Unassembled WGS sequence"/>
</dbReference>
<dbReference type="EMBL" id="UZAH01026539">
    <property type="protein sequence ID" value="VDO82133.1"/>
    <property type="molecule type" value="Genomic_DNA"/>
</dbReference>
<keyword evidence="3" id="KW-1185">Reference proteome</keyword>